<dbReference type="EMBL" id="QDAY01000002">
    <property type="protein sequence ID" value="KAA9450226.1"/>
    <property type="molecule type" value="Genomic_DNA"/>
</dbReference>
<evidence type="ECO:0000313" key="26">
    <source>
        <dbReference type="Proteomes" id="UP000460224"/>
    </source>
</evidence>
<dbReference type="Proteomes" id="UP000460224">
    <property type="component" value="Unassembled WGS sequence"/>
</dbReference>
<dbReference type="FunFam" id="3.20.20.80:FF:000133">
    <property type="entry name" value="Chitinase C1"/>
    <property type="match status" value="1"/>
</dbReference>
<evidence type="ECO:0000313" key="18">
    <source>
        <dbReference type="EMBL" id="HAB8397648.1"/>
    </source>
</evidence>
<dbReference type="PROSITE" id="PS51910">
    <property type="entry name" value="GH18_2"/>
    <property type="match status" value="1"/>
</dbReference>
<dbReference type="PROSITE" id="PS01095">
    <property type="entry name" value="GH18_1"/>
    <property type="match status" value="1"/>
</dbReference>
<feature type="domain" description="GH18" evidence="7">
    <location>
        <begin position="44"/>
        <end position="352"/>
    </location>
</feature>
<dbReference type="EMBL" id="QXLS01000006">
    <property type="protein sequence ID" value="RKA06650.1"/>
    <property type="molecule type" value="Genomic_DNA"/>
</dbReference>
<proteinExistence type="inferred from homology"/>
<reference evidence="13 31" key="5">
    <citation type="submission" date="2019-04" db="EMBL/GenBank/DDBJ databases">
        <authorList>
            <consortium name="GenomeTrakr: Next Generation Sequencing Network for Food Pathogen Tracability"/>
        </authorList>
    </citation>
    <scope>NUCLEOTIDE SEQUENCE [LARGE SCALE GENOMIC DNA]</scope>
    <source>
        <strain evidence="11 32">CFSAN063727</strain>
        <strain evidence="8 25">FDA00007096</strain>
        <strain evidence="13 31">LS1344</strain>
    </source>
</reference>
<dbReference type="RefSeq" id="WP_003728270.1">
    <property type="nucleotide sequence ID" value="NC_021825.2"/>
</dbReference>
<evidence type="ECO:0000313" key="14">
    <source>
        <dbReference type="EMBL" id="ECY9781447.1"/>
    </source>
</evidence>
<dbReference type="Proteomes" id="UP000322220">
    <property type="component" value="Unassembled WGS sequence"/>
</dbReference>
<evidence type="ECO:0000313" key="19">
    <source>
        <dbReference type="EMBL" id="KAA9450226.1"/>
    </source>
</evidence>
<evidence type="ECO:0000313" key="13">
    <source>
        <dbReference type="EMBL" id="EAH4241545.1"/>
    </source>
</evidence>
<reference evidence="12 30" key="4">
    <citation type="submission" date="2019-04" db="EMBL/GenBank/DDBJ databases">
        <authorList>
            <consortium name="GenomeTrakr network: Whole genome sequencing for foodborne pathogen traceback"/>
        </authorList>
    </citation>
    <scope>NUCLEOTIDE SEQUENCE [LARGE SCALE GENOMIC DNA]</scope>
    <source>
        <strain evidence="12 30">CFSAN072474</strain>
    </source>
</reference>
<dbReference type="EMBL" id="AABATR010000004">
    <property type="protein sequence ID" value="EAG1893786.1"/>
    <property type="molecule type" value="Genomic_DNA"/>
</dbReference>
<sequence>MNGKQVMVGGLSLLLVGAGLGAFGSQAQAATDDASVMPDISNKQVLVGYWHSWKSSGNDGYQQGTSADIALKDTPKAYNVVDVSFMKGDGVNRIPTFKPVGINDSDFRAQVGALNKEGRAVLLALGGADGHVELKAGDEEAFANEIIRQVETYGFDGLDIDLEQSAITAGDNKTVIPAALKIVKDHYKAEGKNFLITMAPEFPYLKPGSAYESYLTSLANYYDYIAPQLYNQGGDGVWVDETNQWIAQNNDTLKESFLYYMADSFINGTRGYLKIPANKFVFGLPANVDAAATGYVKDPQIVKNVFTRLQAKGTPVKGIMTWSVNWDAGKNKAGVPYNNGFSNAYGPIVGTK</sequence>
<dbReference type="Proteomes" id="UP000467536">
    <property type="component" value="Unassembled WGS sequence"/>
</dbReference>
<dbReference type="EMBL" id="VTIK01000005">
    <property type="protein sequence ID" value="TYU51836.1"/>
    <property type="molecule type" value="Genomic_DNA"/>
</dbReference>
<evidence type="ECO:0000256" key="4">
    <source>
        <dbReference type="RuleBase" id="RU000489"/>
    </source>
</evidence>
<reference evidence="15 27" key="7">
    <citation type="submission" date="2019-08" db="EMBL/GenBank/DDBJ databases">
        <authorList>
            <person name="Ashton P.M."/>
            <person name="Dallman T."/>
            <person name="Nair S."/>
            <person name="De Pinna E."/>
            <person name="Peters T."/>
            <person name="Grant K."/>
        </authorList>
    </citation>
    <scope>NUCLEOTIDE SEQUENCE [LARGE SCALE GENOMIC DNA]</scope>
    <source>
        <strain evidence="15 27">788324</strain>
    </source>
</reference>
<evidence type="ECO:0000313" key="17">
    <source>
        <dbReference type="EMBL" id="HAA9722711.1"/>
    </source>
</evidence>
<dbReference type="EMBL" id="AALGDA010000001">
    <property type="protein sequence ID" value="ECY9781447.1"/>
    <property type="molecule type" value="Genomic_DNA"/>
</dbReference>
<protein>
    <recommendedName>
        <fullName evidence="1">chitinase</fullName>
        <ecNumber evidence="1">3.2.1.14</ecNumber>
    </recommendedName>
</protein>
<feature type="signal peptide" evidence="6">
    <location>
        <begin position="1"/>
        <end position="29"/>
    </location>
</feature>
<dbReference type="Proteomes" id="UP000272537">
    <property type="component" value="Unassembled WGS sequence"/>
</dbReference>
<evidence type="ECO:0000313" key="28">
    <source>
        <dbReference type="Proteomes" id="UP000478682"/>
    </source>
</evidence>
<dbReference type="Proteomes" id="UP000840039">
    <property type="component" value="Unassembled WGS sequence"/>
</dbReference>
<dbReference type="Proteomes" id="UP000840197">
    <property type="component" value="Unassembled WGS sequence"/>
</dbReference>
<dbReference type="SMART" id="SM00636">
    <property type="entry name" value="Glyco_18"/>
    <property type="match status" value="1"/>
</dbReference>
<reference evidence="19 26" key="3">
    <citation type="submission" date="2018-04" db="EMBL/GenBank/DDBJ databases">
        <title>Genome Analysis of a Prevalent Clone of Listeria monocytogenes Sequence Type 87 in China.</title>
        <authorList>
            <person name="Wang Y."/>
        </authorList>
    </citation>
    <scope>NUCLEOTIDE SEQUENCE [LARGE SCALE GENOMIC DNA]</scope>
    <source>
        <strain evidence="19 26">ICDC_LM1523</strain>
    </source>
</reference>
<dbReference type="EMBL" id="AABBZO010000006">
    <property type="protein sequence ID" value="EAG4462020.1"/>
    <property type="molecule type" value="Genomic_DNA"/>
</dbReference>
<evidence type="ECO:0000256" key="3">
    <source>
        <dbReference type="ARBA" id="ARBA00023295"/>
    </source>
</evidence>
<dbReference type="InterPro" id="IPR050542">
    <property type="entry name" value="Glycosyl_Hydrlase18_Chitinase"/>
</dbReference>
<dbReference type="KEGG" id="lmok:CQ02_09765"/>
<comment type="similarity">
    <text evidence="5">Belongs to the glycosyl hydrolase 18 family.</text>
</comment>
<evidence type="ECO:0000313" key="29">
    <source>
        <dbReference type="Proteomes" id="UP000489121"/>
    </source>
</evidence>
<evidence type="ECO:0000313" key="24">
    <source>
        <dbReference type="Proteomes" id="UP000336166"/>
    </source>
</evidence>
<dbReference type="EMBL" id="AANEHK010000006">
    <property type="protein sequence ID" value="EDO0985940.1"/>
    <property type="molecule type" value="Genomic_DNA"/>
</dbReference>
<keyword evidence="3 4" id="KW-0326">Glycosidase</keyword>
<reference evidence="16 33" key="2">
    <citation type="journal article" date="2018" name="Genome Biol.">
        <title>SKESA: strategic k-mer extension for scrupulous assemblies.</title>
        <authorList>
            <person name="Souvorov A."/>
            <person name="Agarwala R."/>
            <person name="Lipman D.J."/>
        </authorList>
    </citation>
    <scope>NUCLEOTIDE SEQUENCE [LARGE SCALE GENOMIC DNA]</scope>
    <source>
        <strain evidence="16">09CEB371LM</strain>
        <strain evidence="18 33">CFIAFB20130012</strain>
        <strain evidence="17">HPB3501</strain>
    </source>
</reference>
<reference evidence="20 22" key="1">
    <citation type="journal article" date="2018" name="BMC Genomics">
        <title>Genes significantly associated with lineage II food isolates of Listeria monocytogenes.</title>
        <authorList>
            <person name="Pirone-Davies C."/>
            <person name="Chen Y."/>
            <person name="Pightling A."/>
            <person name="Ryan G."/>
            <person name="Wang Y."/>
            <person name="Yao K."/>
            <person name="Hoffmann M."/>
            <person name="Allard M.W."/>
        </authorList>
    </citation>
    <scope>NUCLEOTIDE SEQUENCE [LARGE SCALE GENOMIC DNA]</scope>
    <source>
        <strain evidence="20 22">PNUSAL000550</strain>
    </source>
</reference>
<name>A0A0B8RFB2_LISMN</name>
<organism evidence="15 27">
    <name type="scientific">Listeria monocytogenes</name>
    <dbReference type="NCBI Taxonomy" id="1639"/>
    <lineage>
        <taxon>Bacteria</taxon>
        <taxon>Bacillati</taxon>
        <taxon>Bacillota</taxon>
        <taxon>Bacilli</taxon>
        <taxon>Bacillales</taxon>
        <taxon>Listeriaceae</taxon>
        <taxon>Listeria</taxon>
    </lineage>
</organism>
<keyword evidence="6" id="KW-0732">Signal</keyword>
<evidence type="ECO:0000313" key="10">
    <source>
        <dbReference type="EMBL" id="EAG1893786.1"/>
    </source>
</evidence>
<evidence type="ECO:0000313" key="27">
    <source>
        <dbReference type="Proteomes" id="UP000467536"/>
    </source>
</evidence>
<dbReference type="GO" id="GO:0008061">
    <property type="term" value="F:chitin binding"/>
    <property type="evidence" value="ECO:0007669"/>
    <property type="project" value="InterPro"/>
</dbReference>
<reference evidence="14 29" key="8">
    <citation type="submission" date="2019-09" db="EMBL/GenBank/DDBJ databases">
        <authorList>
            <consortium name="PulseNet: The National Subtyping Network for Foodborne Disease Surveillance"/>
            <person name="Tarr C.L."/>
            <person name="Trees E."/>
            <person name="Katz L.S."/>
            <person name="Carleton-Romer H.A."/>
            <person name="Stroika S."/>
            <person name="Kucerova Z."/>
            <person name="Roache K.F."/>
            <person name="Sabol A.L."/>
            <person name="Besser J."/>
            <person name="Gerner-Smidt P."/>
        </authorList>
    </citation>
    <scope>NUCLEOTIDE SEQUENCE [LARGE SCALE GENOMIC DNA]</scope>
    <source>
        <strain evidence="9 24">PNUSAL000134</strain>
        <strain evidence="10 28">PNUSAL002298</strain>
        <strain evidence="14 29">PNUSAL005692</strain>
    </source>
</reference>
<dbReference type="EMBL" id="DAAEZQ010000006">
    <property type="protein sequence ID" value="HAA9722711.1"/>
    <property type="molecule type" value="Genomic_DNA"/>
</dbReference>
<dbReference type="Proteomes" id="UP000528151">
    <property type="component" value="Unassembled WGS sequence"/>
</dbReference>
<evidence type="ECO:0000313" key="15">
    <source>
        <dbReference type="EMBL" id="EDO0985940.1"/>
    </source>
</evidence>
<comment type="caution">
    <text evidence="15">The sequence shown here is derived from an EMBL/GenBank/DDBJ whole genome shotgun (WGS) entry which is preliminary data.</text>
</comment>
<evidence type="ECO:0000313" key="31">
    <source>
        <dbReference type="Proteomes" id="UP000527632"/>
    </source>
</evidence>
<dbReference type="GO" id="GO:0008843">
    <property type="term" value="F:endochitinase activity"/>
    <property type="evidence" value="ECO:0007669"/>
    <property type="project" value="UniProtKB-EC"/>
</dbReference>
<dbReference type="EMBL" id="DAAIHR010000003">
    <property type="protein sequence ID" value="HAB8397648.1"/>
    <property type="molecule type" value="Genomic_DNA"/>
</dbReference>
<dbReference type="CDD" id="cd02871">
    <property type="entry name" value="GH18_chitinase_D-like"/>
    <property type="match status" value="1"/>
</dbReference>
<evidence type="ECO:0000256" key="1">
    <source>
        <dbReference type="ARBA" id="ARBA00012729"/>
    </source>
</evidence>
<dbReference type="EMBL" id="AABEKY010000001">
    <property type="protein sequence ID" value="EAG9385957.1"/>
    <property type="molecule type" value="Genomic_DNA"/>
</dbReference>
<evidence type="ECO:0000313" key="33">
    <source>
        <dbReference type="Proteomes" id="UP000840197"/>
    </source>
</evidence>
<reference evidence="21 23" key="6">
    <citation type="submission" date="2019-08" db="EMBL/GenBank/DDBJ databases">
        <title>Soil Listeria distribution.</title>
        <authorList>
            <person name="Liao J."/>
        </authorList>
    </citation>
    <scope>NUCLEOTIDE SEQUENCE [LARGE SCALE GENOMIC DNA]</scope>
    <source>
        <strain evidence="21 23">IN-RH-2-BL1</strain>
    </source>
</reference>
<feature type="chain" id="PRO_5015035065" description="chitinase" evidence="6">
    <location>
        <begin position="30"/>
        <end position="352"/>
    </location>
</feature>
<dbReference type="Pfam" id="PF00704">
    <property type="entry name" value="Glyco_hydro_18"/>
    <property type="match status" value="1"/>
</dbReference>
<evidence type="ECO:0000313" key="25">
    <source>
        <dbReference type="Proteomes" id="UP000365297"/>
    </source>
</evidence>
<dbReference type="PANTHER" id="PTHR45708">
    <property type="entry name" value="ENDOCHITINASE"/>
    <property type="match status" value="1"/>
</dbReference>
<dbReference type="InterPro" id="IPR017853">
    <property type="entry name" value="GH"/>
</dbReference>
<dbReference type="GO" id="GO:0005975">
    <property type="term" value="P:carbohydrate metabolic process"/>
    <property type="evidence" value="ECO:0007669"/>
    <property type="project" value="InterPro"/>
</dbReference>
<evidence type="ECO:0000313" key="23">
    <source>
        <dbReference type="Proteomes" id="UP000322220"/>
    </source>
</evidence>
<dbReference type="Proteomes" id="UP000522199">
    <property type="component" value="Unassembled WGS sequence"/>
</dbReference>
<dbReference type="EMBL" id="AAAIXK010000003">
    <property type="protein sequence ID" value="EAC5550010.1"/>
    <property type="molecule type" value="Genomic_DNA"/>
</dbReference>
<dbReference type="OMA" id="FTAQTDC"/>
<dbReference type="InterPro" id="IPR001223">
    <property type="entry name" value="Glyco_hydro18_cat"/>
</dbReference>
<dbReference type="Proteomes" id="UP000478682">
    <property type="component" value="Unassembled WGS sequence"/>
</dbReference>
<evidence type="ECO:0000313" key="30">
    <source>
        <dbReference type="Proteomes" id="UP000522199"/>
    </source>
</evidence>
<evidence type="ECO:0000313" key="11">
    <source>
        <dbReference type="EMBL" id="EAG4462020.1"/>
    </source>
</evidence>
<dbReference type="InterPro" id="IPR011583">
    <property type="entry name" value="Chitinase_II/V-like_cat"/>
</dbReference>
<dbReference type="Proteomes" id="UP000365297">
    <property type="component" value="Unassembled WGS sequence"/>
</dbReference>
<evidence type="ECO:0000313" key="22">
    <source>
        <dbReference type="Proteomes" id="UP000272537"/>
    </source>
</evidence>
<evidence type="ECO:0000313" key="12">
    <source>
        <dbReference type="EMBL" id="EAG9385957.1"/>
    </source>
</evidence>
<dbReference type="Proteomes" id="UP000489121">
    <property type="component" value="Unassembled WGS sequence"/>
</dbReference>
<dbReference type="EMBL" id="AABGUK010000002">
    <property type="protein sequence ID" value="EAH4241545.1"/>
    <property type="molecule type" value="Genomic_DNA"/>
</dbReference>
<accession>A0A0B8RFB2</accession>
<keyword evidence="2 4" id="KW-0378">Hydrolase</keyword>
<evidence type="ECO:0000256" key="2">
    <source>
        <dbReference type="ARBA" id="ARBA00022801"/>
    </source>
</evidence>
<evidence type="ECO:0000313" key="32">
    <source>
        <dbReference type="Proteomes" id="UP000528151"/>
    </source>
</evidence>
<dbReference type="EMBL" id="AAAREG010000004">
    <property type="protein sequence ID" value="EAE2354020.1"/>
    <property type="molecule type" value="Genomic_DNA"/>
</dbReference>
<dbReference type="AlphaFoldDB" id="A0A0B8RFB2"/>
<dbReference type="Proteomes" id="UP000336166">
    <property type="component" value="Unassembled WGS sequence"/>
</dbReference>
<dbReference type="Proteomes" id="UP000844471">
    <property type="component" value="Unassembled WGS sequence"/>
</dbReference>
<dbReference type="SUPFAM" id="SSF51445">
    <property type="entry name" value="(Trans)glycosidases"/>
    <property type="match status" value="1"/>
</dbReference>
<dbReference type="Proteomes" id="UP000527632">
    <property type="component" value="Unassembled WGS sequence"/>
</dbReference>
<gene>
    <name evidence="20" type="primary">chid</name>
    <name evidence="8" type="ORF">ARY78_06185</name>
    <name evidence="10" type="ORF">BB997_09235</name>
    <name evidence="11" type="ORF">CA369_06965</name>
    <name evidence="12" type="ORF">CW845_00425</name>
    <name evidence="19" type="ORF">DCK61_05785</name>
    <name evidence="20" type="ORF">DYZ80_02545</name>
    <name evidence="13" type="ORF">E5F58_05935</name>
    <name evidence="14" type="ORF">F6515_00420</name>
    <name evidence="15" type="ORF">FV747_08035</name>
    <name evidence="21" type="ORF">FZW98_10850</name>
    <name evidence="16" type="ORF">GHH22_00540</name>
    <name evidence="17" type="ORF">GIH49_11245</name>
    <name evidence="18" type="ORF">GYR60_03875</name>
    <name evidence="9" type="ORF">Y261_06670</name>
</gene>
<dbReference type="EC" id="3.2.1.14" evidence="1"/>
<reference evidence="18" key="9">
    <citation type="submission" date="2020-01" db="EMBL/GenBank/DDBJ databases">
        <authorList>
            <consortium name="NCBI Pathogen Detection Project"/>
        </authorList>
    </citation>
    <scope>NUCLEOTIDE SEQUENCE</scope>
    <source>
        <strain evidence="16">09CEB371LM</strain>
        <strain evidence="18">CFIAFB20130012</strain>
        <strain evidence="17">HPB3501</strain>
    </source>
</reference>
<evidence type="ECO:0000313" key="16">
    <source>
        <dbReference type="EMBL" id="HAA8051644.1"/>
    </source>
</evidence>
<evidence type="ECO:0000313" key="21">
    <source>
        <dbReference type="EMBL" id="TYU51836.1"/>
    </source>
</evidence>
<evidence type="ECO:0000256" key="6">
    <source>
        <dbReference type="SAM" id="SignalP"/>
    </source>
</evidence>
<evidence type="ECO:0000259" key="7">
    <source>
        <dbReference type="PROSITE" id="PS51910"/>
    </source>
</evidence>
<evidence type="ECO:0000313" key="8">
    <source>
        <dbReference type="EMBL" id="EAC5550010.1"/>
    </source>
</evidence>
<dbReference type="InterPro" id="IPR001579">
    <property type="entry name" value="Glyco_hydro_18_chit_AS"/>
</dbReference>
<evidence type="ECO:0000256" key="5">
    <source>
        <dbReference type="RuleBase" id="RU004453"/>
    </source>
</evidence>
<dbReference type="Gene3D" id="3.20.20.80">
    <property type="entry name" value="Glycosidases"/>
    <property type="match status" value="1"/>
</dbReference>
<evidence type="ECO:0000313" key="9">
    <source>
        <dbReference type="EMBL" id="EAE2354020.1"/>
    </source>
</evidence>
<dbReference type="EMBL" id="DAAEEB010000001">
    <property type="protein sequence ID" value="HAA8051644.1"/>
    <property type="molecule type" value="Genomic_DNA"/>
</dbReference>
<evidence type="ECO:0000313" key="20">
    <source>
        <dbReference type="EMBL" id="RKA06650.1"/>
    </source>
</evidence>
<dbReference type="PANTHER" id="PTHR45708:SF49">
    <property type="entry name" value="ENDOCHITINASE"/>
    <property type="match status" value="1"/>
</dbReference>